<dbReference type="RefSeq" id="WP_040135128.1">
    <property type="nucleotide sequence ID" value="NZ_CP009889.1"/>
</dbReference>
<name>A0A0A7EKV6_9GAMM</name>
<dbReference type="OrthoDB" id="256673at2"/>
<gene>
    <name evidence="2" type="ORF">OM33_16345</name>
</gene>
<evidence type="ECO:0000313" key="3">
    <source>
        <dbReference type="Proteomes" id="UP000030341"/>
    </source>
</evidence>
<accession>A0A0A7EKV6</accession>
<evidence type="ECO:0000313" key="2">
    <source>
        <dbReference type="EMBL" id="AIY66696.1"/>
    </source>
</evidence>
<dbReference type="Pfam" id="PF13511">
    <property type="entry name" value="DUF4124"/>
    <property type="match status" value="1"/>
</dbReference>
<proteinExistence type="predicted"/>
<dbReference type="EMBL" id="CP009889">
    <property type="protein sequence ID" value="AIY66696.1"/>
    <property type="molecule type" value="Genomic_DNA"/>
</dbReference>
<dbReference type="Proteomes" id="UP000030341">
    <property type="component" value="Chromosome 2"/>
</dbReference>
<feature type="domain" description="DUF4124" evidence="1">
    <location>
        <begin position="13"/>
        <end position="49"/>
    </location>
</feature>
<dbReference type="HOGENOM" id="CLU_1766456_0_0_6"/>
<dbReference type="AlphaFoldDB" id="A0A0A7EKV6"/>
<protein>
    <recommendedName>
        <fullName evidence="1">DUF4124 domain-containing protein</fullName>
    </recommendedName>
</protein>
<reference evidence="2 3" key="1">
    <citation type="submission" date="2014-11" db="EMBL/GenBank/DDBJ databases">
        <title>Complete Genome Sequence of Pseudoalteromonas sp. Strain OCN003 Isolated from Kaneohe Bay, Oahu, Hawaii.</title>
        <authorList>
            <person name="Beurmann S."/>
            <person name="Videau P."/>
            <person name="Ushijima B."/>
            <person name="Smith A.M."/>
            <person name="Aeby G.S."/>
            <person name="Callahan S.M."/>
            <person name="Belcaid M."/>
        </authorList>
    </citation>
    <scope>NUCLEOTIDE SEQUENCE [LARGE SCALE GENOMIC DNA]</scope>
    <source>
        <strain evidence="2 3">OCN003</strain>
    </source>
</reference>
<dbReference type="KEGG" id="pseo:OM33_16345"/>
<dbReference type="InterPro" id="IPR025392">
    <property type="entry name" value="DUF4124"/>
</dbReference>
<dbReference type="STRING" id="1348114.OM33_16345"/>
<sequence length="147" mass="16302">MRQYQIEILLLFVSLIAFNANAKIYKWTDEKGNVHFSDKPTHQDAQTITVNSGHGIKSNAKHYDFSTSSSSSSVNCNKASKNALSILKKMSKKGSESYAKLAHPSALPTFIAKCNSELSTSNRKRWECAQNARGVLELIGTCKLMED</sequence>
<evidence type="ECO:0000259" key="1">
    <source>
        <dbReference type="Pfam" id="PF13511"/>
    </source>
</evidence>
<keyword evidence="3" id="KW-1185">Reference proteome</keyword>
<organism evidence="2 3">
    <name type="scientific">Pseudoalteromonas piratica</name>
    <dbReference type="NCBI Taxonomy" id="1348114"/>
    <lineage>
        <taxon>Bacteria</taxon>
        <taxon>Pseudomonadati</taxon>
        <taxon>Pseudomonadota</taxon>
        <taxon>Gammaproteobacteria</taxon>
        <taxon>Alteromonadales</taxon>
        <taxon>Pseudoalteromonadaceae</taxon>
        <taxon>Pseudoalteromonas</taxon>
    </lineage>
</organism>